<keyword evidence="8" id="KW-0949">S-adenosyl-L-methionine</keyword>
<protein>
    <recommendedName>
        <fullName evidence="4">Protein-L-isoaspartate O-methyltransferase</fullName>
        <ecNumber evidence="3">2.1.1.77</ecNumber>
    </recommendedName>
    <alternativeName>
        <fullName evidence="11">L-isoaspartyl protein carboxyl methyltransferase</fullName>
    </alternativeName>
    <alternativeName>
        <fullName evidence="9">Protein L-isoaspartyl methyltransferase</fullName>
    </alternativeName>
    <alternativeName>
        <fullName evidence="10">Protein-beta-aspartate methyltransferase</fullName>
    </alternativeName>
</protein>
<keyword evidence="7" id="KW-0808">Transferase</keyword>
<dbReference type="PANTHER" id="PTHR11579:SF0">
    <property type="entry name" value="PROTEIN-L-ISOASPARTATE(D-ASPARTATE) O-METHYLTRANSFERASE"/>
    <property type="match status" value="1"/>
</dbReference>
<dbReference type="RefSeq" id="WP_285758421.1">
    <property type="nucleotide sequence ID" value="NZ_BSQG01000002.1"/>
</dbReference>
<dbReference type="InterPro" id="IPR029063">
    <property type="entry name" value="SAM-dependent_MTases_sf"/>
</dbReference>
<evidence type="ECO:0000256" key="3">
    <source>
        <dbReference type="ARBA" id="ARBA00011890"/>
    </source>
</evidence>
<evidence type="ECO:0000256" key="2">
    <source>
        <dbReference type="ARBA" id="ARBA00005369"/>
    </source>
</evidence>
<comment type="subcellular location">
    <subcellularLocation>
        <location evidence="1">Cytoplasm</location>
    </subcellularLocation>
</comment>
<accession>A0A9W6P5C2</accession>
<evidence type="ECO:0000256" key="5">
    <source>
        <dbReference type="ARBA" id="ARBA00022490"/>
    </source>
</evidence>
<gene>
    <name evidence="13" type="primary">pcm</name>
    <name evidence="13" type="ORF">Nans01_17120</name>
</gene>
<evidence type="ECO:0000256" key="4">
    <source>
        <dbReference type="ARBA" id="ARBA00013346"/>
    </source>
</evidence>
<keyword evidence="5" id="KW-0963">Cytoplasm</keyword>
<dbReference type="CDD" id="cd02440">
    <property type="entry name" value="AdoMet_MTases"/>
    <property type="match status" value="1"/>
</dbReference>
<evidence type="ECO:0000256" key="6">
    <source>
        <dbReference type="ARBA" id="ARBA00022603"/>
    </source>
</evidence>
<dbReference type="Pfam" id="PF01135">
    <property type="entry name" value="PCMT"/>
    <property type="match status" value="1"/>
</dbReference>
<feature type="region of interest" description="Disordered" evidence="12">
    <location>
        <begin position="70"/>
        <end position="91"/>
    </location>
</feature>
<reference evidence="13" key="1">
    <citation type="submission" date="2023-02" db="EMBL/GenBank/DDBJ databases">
        <title>Nocardiopsis ansamitocini NBRC 112285.</title>
        <authorList>
            <person name="Ichikawa N."/>
            <person name="Sato H."/>
            <person name="Tonouchi N."/>
        </authorList>
    </citation>
    <scope>NUCLEOTIDE SEQUENCE</scope>
    <source>
        <strain evidence="13">NBRC 112285</strain>
    </source>
</reference>
<comment type="caution">
    <text evidence="13">The sequence shown here is derived from an EMBL/GenBank/DDBJ whole genome shotgun (WGS) entry which is preliminary data.</text>
</comment>
<dbReference type="GO" id="GO:0004719">
    <property type="term" value="F:protein-L-isoaspartate (D-aspartate) O-methyltransferase activity"/>
    <property type="evidence" value="ECO:0007669"/>
    <property type="project" value="UniProtKB-EC"/>
</dbReference>
<proteinExistence type="inferred from homology"/>
<name>A0A9W6P5C2_9ACTN</name>
<comment type="similarity">
    <text evidence="2">Belongs to the methyltransferase superfamily. L-isoaspartyl/D-aspartyl protein methyltransferase family.</text>
</comment>
<dbReference type="PANTHER" id="PTHR11579">
    <property type="entry name" value="PROTEIN-L-ISOASPARTATE O-METHYLTRANSFERASE"/>
    <property type="match status" value="1"/>
</dbReference>
<dbReference type="SUPFAM" id="SSF53335">
    <property type="entry name" value="S-adenosyl-L-methionine-dependent methyltransferases"/>
    <property type="match status" value="1"/>
</dbReference>
<dbReference type="GO" id="GO:0032259">
    <property type="term" value="P:methylation"/>
    <property type="evidence" value="ECO:0007669"/>
    <property type="project" value="UniProtKB-KW"/>
</dbReference>
<keyword evidence="6" id="KW-0489">Methyltransferase</keyword>
<evidence type="ECO:0000256" key="11">
    <source>
        <dbReference type="ARBA" id="ARBA00031350"/>
    </source>
</evidence>
<evidence type="ECO:0000313" key="13">
    <source>
        <dbReference type="EMBL" id="GLU47361.1"/>
    </source>
</evidence>
<dbReference type="Gene3D" id="3.40.50.150">
    <property type="entry name" value="Vaccinia Virus protein VP39"/>
    <property type="match status" value="1"/>
</dbReference>
<dbReference type="EMBL" id="BSQG01000002">
    <property type="protein sequence ID" value="GLU47361.1"/>
    <property type="molecule type" value="Genomic_DNA"/>
</dbReference>
<evidence type="ECO:0000313" key="14">
    <source>
        <dbReference type="Proteomes" id="UP001165092"/>
    </source>
</evidence>
<dbReference type="EC" id="2.1.1.77" evidence="3"/>
<dbReference type="InterPro" id="IPR000682">
    <property type="entry name" value="PCMT"/>
</dbReference>
<sequence length="370" mass="39319">MSTRPDLLSVVAAPPEWADAIRAAPRKHFIPATALATPVNGDPGHWIDRAAGPDAWQRAVDSDTTILTQVDDGDTDLTPESAPTGMPTSSSTAPSVVVDFLRLLDARPGHRVLEVGTGTGWTAALLSARLGASHVTSVEVDERVAAQAAANLRHAGFAPGLVVGDGAHGLPEGPLFDRVHVTCGIREIPYAWVCQTRPGGVIVLPWAPVRVGGFMVRLDVGDGCAQGRLLGDTAFMMLREQRFPYPPPRGERRFSTARVSPCEVRDAGRGVEVALAALVPGVLLNEFDATTGGLRDAEGNYAAVAEDGDGEYAVTQIGVRDLWTELENAFDTWVGWGRPEARRFGVAVDEQGQHVWLDTPDNRVTGGFGG</sequence>
<dbReference type="GO" id="GO:0005737">
    <property type="term" value="C:cytoplasm"/>
    <property type="evidence" value="ECO:0007669"/>
    <property type="project" value="UniProtKB-SubCell"/>
</dbReference>
<keyword evidence="14" id="KW-1185">Reference proteome</keyword>
<dbReference type="Proteomes" id="UP001165092">
    <property type="component" value="Unassembled WGS sequence"/>
</dbReference>
<evidence type="ECO:0000256" key="7">
    <source>
        <dbReference type="ARBA" id="ARBA00022679"/>
    </source>
</evidence>
<evidence type="ECO:0000256" key="9">
    <source>
        <dbReference type="ARBA" id="ARBA00030757"/>
    </source>
</evidence>
<organism evidence="13 14">
    <name type="scientific">Nocardiopsis ansamitocini</name>
    <dbReference type="NCBI Taxonomy" id="1670832"/>
    <lineage>
        <taxon>Bacteria</taxon>
        <taxon>Bacillati</taxon>
        <taxon>Actinomycetota</taxon>
        <taxon>Actinomycetes</taxon>
        <taxon>Streptosporangiales</taxon>
        <taxon>Nocardiopsidaceae</taxon>
        <taxon>Nocardiopsis</taxon>
    </lineage>
</organism>
<dbReference type="AlphaFoldDB" id="A0A9W6P5C2"/>
<evidence type="ECO:0000256" key="8">
    <source>
        <dbReference type="ARBA" id="ARBA00022691"/>
    </source>
</evidence>
<evidence type="ECO:0000256" key="1">
    <source>
        <dbReference type="ARBA" id="ARBA00004496"/>
    </source>
</evidence>
<evidence type="ECO:0000256" key="10">
    <source>
        <dbReference type="ARBA" id="ARBA00031323"/>
    </source>
</evidence>
<evidence type="ECO:0000256" key="12">
    <source>
        <dbReference type="SAM" id="MobiDB-lite"/>
    </source>
</evidence>